<comment type="caution">
    <text evidence="1">The sequence shown here is derived from an EMBL/GenBank/DDBJ whole genome shotgun (WGS) entry which is preliminary data.</text>
</comment>
<dbReference type="InterPro" id="IPR046871">
    <property type="entry name" value="Pro_CA_2"/>
</dbReference>
<dbReference type="EMBL" id="SOPW01000008">
    <property type="protein sequence ID" value="TFB21332.1"/>
    <property type="molecule type" value="Genomic_DNA"/>
</dbReference>
<proteinExistence type="predicted"/>
<dbReference type="Proteomes" id="UP000297975">
    <property type="component" value="Unassembled WGS sequence"/>
</dbReference>
<protein>
    <recommendedName>
        <fullName evidence="3">Carbonic anhydrase</fullName>
    </recommendedName>
</protein>
<evidence type="ECO:0008006" key="3">
    <source>
        <dbReference type="Google" id="ProtNLM"/>
    </source>
</evidence>
<organism evidence="1 2">
    <name type="scientific">Filobacillus milosensis</name>
    <dbReference type="NCBI Taxonomy" id="94137"/>
    <lineage>
        <taxon>Bacteria</taxon>
        <taxon>Bacillati</taxon>
        <taxon>Bacillota</taxon>
        <taxon>Bacilli</taxon>
        <taxon>Bacillales</taxon>
        <taxon>Bacillaceae</taxon>
        <taxon>Filobacillus</taxon>
    </lineage>
</organism>
<evidence type="ECO:0000313" key="1">
    <source>
        <dbReference type="EMBL" id="TFB21332.1"/>
    </source>
</evidence>
<sequence length="126" mass="14306">MAQGTFVTAINCMDGRVQEPVINWMKEKYQVDYVDMVTEAGPNKYLLDGTEEQVESMKKKVEISFHKHGSKVVAIAGHHDCAGNPIDKEEKIAQINQAKKKIQTWGLEVEIIGLYVNENWEVEQVD</sequence>
<gene>
    <name evidence="1" type="ORF">E3U55_08430</name>
</gene>
<reference evidence="1 2" key="1">
    <citation type="submission" date="2019-03" db="EMBL/GenBank/DDBJ databases">
        <authorList>
            <person name="He R.-H."/>
        </authorList>
    </citation>
    <scope>NUCLEOTIDE SEQUENCE [LARGE SCALE GENOMIC DNA]</scope>
    <source>
        <strain evidence="2">SH 714</strain>
    </source>
</reference>
<evidence type="ECO:0000313" key="2">
    <source>
        <dbReference type="Proteomes" id="UP000297975"/>
    </source>
</evidence>
<accession>A0A4Y8IK05</accession>
<name>A0A4Y8IK05_9BACI</name>
<dbReference type="AlphaFoldDB" id="A0A4Y8IK05"/>
<dbReference type="Pfam" id="PF20393">
    <property type="entry name" value="Pro_CA_2"/>
    <property type="match status" value="1"/>
</dbReference>
<dbReference type="OrthoDB" id="9794613at2"/>
<dbReference type="RefSeq" id="WP_134339997.1">
    <property type="nucleotide sequence ID" value="NZ_SOPW01000008.1"/>
</dbReference>
<keyword evidence="2" id="KW-1185">Reference proteome</keyword>